<dbReference type="Pfam" id="PF13508">
    <property type="entry name" value="Acetyltransf_7"/>
    <property type="match status" value="1"/>
</dbReference>
<protein>
    <submittedName>
        <fullName evidence="3">GNAT family N-acetyltransferase</fullName>
    </submittedName>
</protein>
<dbReference type="InterPro" id="IPR000182">
    <property type="entry name" value="GNAT_dom"/>
</dbReference>
<proteinExistence type="predicted"/>
<dbReference type="InterPro" id="IPR016181">
    <property type="entry name" value="Acyl_CoA_acyltransferase"/>
</dbReference>
<evidence type="ECO:0000313" key="2">
    <source>
        <dbReference type="EMBL" id="KAA9013117.1"/>
    </source>
</evidence>
<sequence>MTELTVAPLEPEQFDGLAWFLNAAGLPSSDLGDPGRTFYRIDAESLIGYAGLEGEGDDRLLRSVVVLHDRRRAGLGCPLVAAIEKEAREIGVRRLHLLTTTASGFFRAIGYLDADRVSAPSSIAASREFTALCPASATYFVKVL</sequence>
<accession>A0A5J5HV06</accession>
<name>A0A5J5HV06_9SPHN</name>
<reference evidence="4 5" key="1">
    <citation type="submission" date="2019-09" db="EMBL/GenBank/DDBJ databases">
        <authorList>
            <person name="Feng G."/>
        </authorList>
    </citation>
    <scope>NUCLEOTIDE SEQUENCE [LARGE SCALE GENOMIC DNA]</scope>
    <source>
        <strain evidence="3 4">KACC 19283</strain>
        <strain evidence="2 5">KACC 19284</strain>
    </source>
</reference>
<evidence type="ECO:0000313" key="3">
    <source>
        <dbReference type="EMBL" id="KAA9025415.1"/>
    </source>
</evidence>
<dbReference type="EMBL" id="VYQB01000018">
    <property type="protein sequence ID" value="KAA9013117.1"/>
    <property type="molecule type" value="Genomic_DNA"/>
</dbReference>
<dbReference type="EMBL" id="VYQA01000018">
    <property type="protein sequence ID" value="KAA9025415.1"/>
    <property type="molecule type" value="Genomic_DNA"/>
</dbReference>
<keyword evidence="3" id="KW-0808">Transferase</keyword>
<dbReference type="NCBIfam" id="NF040501">
    <property type="entry name" value="resist_ArsN2"/>
    <property type="match status" value="1"/>
</dbReference>
<dbReference type="PROSITE" id="PS51186">
    <property type="entry name" value="GNAT"/>
    <property type="match status" value="1"/>
</dbReference>
<dbReference type="GO" id="GO:0016747">
    <property type="term" value="F:acyltransferase activity, transferring groups other than amino-acyl groups"/>
    <property type="evidence" value="ECO:0007669"/>
    <property type="project" value="InterPro"/>
</dbReference>
<dbReference type="Gene3D" id="3.40.630.30">
    <property type="match status" value="1"/>
</dbReference>
<keyword evidence="5" id="KW-1185">Reference proteome</keyword>
<comment type="caution">
    <text evidence="3">The sequence shown here is derived from an EMBL/GenBank/DDBJ whole genome shotgun (WGS) entry which is preliminary data.</text>
</comment>
<organism evidence="3 4">
    <name type="scientific">Sphingobium limneticum</name>
    <dbReference type="NCBI Taxonomy" id="1007511"/>
    <lineage>
        <taxon>Bacteria</taxon>
        <taxon>Pseudomonadati</taxon>
        <taxon>Pseudomonadota</taxon>
        <taxon>Alphaproteobacteria</taxon>
        <taxon>Sphingomonadales</taxon>
        <taxon>Sphingomonadaceae</taxon>
        <taxon>Sphingobium</taxon>
    </lineage>
</organism>
<dbReference type="AlphaFoldDB" id="A0A5J5HV06"/>
<dbReference type="RefSeq" id="WP_150426766.1">
    <property type="nucleotide sequence ID" value="NZ_JBNNIY010000029.1"/>
</dbReference>
<evidence type="ECO:0000313" key="4">
    <source>
        <dbReference type="Proteomes" id="UP000325933"/>
    </source>
</evidence>
<feature type="domain" description="N-acetyltransferase" evidence="1">
    <location>
        <begin position="1"/>
        <end position="136"/>
    </location>
</feature>
<dbReference type="SUPFAM" id="SSF55729">
    <property type="entry name" value="Acyl-CoA N-acyltransferases (Nat)"/>
    <property type="match status" value="1"/>
</dbReference>
<gene>
    <name evidence="3" type="ORF">F4U95_19660</name>
    <name evidence="2" type="ORF">F4U96_19535</name>
</gene>
<dbReference type="Proteomes" id="UP000325933">
    <property type="component" value="Unassembled WGS sequence"/>
</dbReference>
<dbReference type="Proteomes" id="UP000326364">
    <property type="component" value="Unassembled WGS sequence"/>
</dbReference>
<evidence type="ECO:0000313" key="5">
    <source>
        <dbReference type="Proteomes" id="UP000326364"/>
    </source>
</evidence>
<evidence type="ECO:0000259" key="1">
    <source>
        <dbReference type="PROSITE" id="PS51186"/>
    </source>
</evidence>